<gene>
    <name evidence="3" type="ORF">Ahy_B02g058354</name>
</gene>
<dbReference type="InterPro" id="IPR040256">
    <property type="entry name" value="At4g02000-like"/>
</dbReference>
<comment type="caution">
    <text evidence="3">The sequence shown here is derived from an EMBL/GenBank/DDBJ whole genome shotgun (WGS) entry which is preliminary data.</text>
</comment>
<accession>A0A445AEG7</accession>
<evidence type="ECO:0000256" key="1">
    <source>
        <dbReference type="SAM" id="MobiDB-lite"/>
    </source>
</evidence>
<dbReference type="AlphaFoldDB" id="A0A445AEG7"/>
<proteinExistence type="predicted"/>
<dbReference type="InterPro" id="IPR025558">
    <property type="entry name" value="DUF4283"/>
</dbReference>
<evidence type="ECO:0000313" key="3">
    <source>
        <dbReference type="EMBL" id="RYR24806.1"/>
    </source>
</evidence>
<protein>
    <recommendedName>
        <fullName evidence="2">DUF4283 domain-containing protein</fullName>
    </recommendedName>
</protein>
<dbReference type="PANTHER" id="PTHR31286:SF99">
    <property type="entry name" value="DUF4283 DOMAIN-CONTAINING PROTEIN"/>
    <property type="match status" value="1"/>
</dbReference>
<evidence type="ECO:0000313" key="4">
    <source>
        <dbReference type="Proteomes" id="UP000289738"/>
    </source>
</evidence>
<feature type="compositionally biased region" description="Polar residues" evidence="1">
    <location>
        <begin position="264"/>
        <end position="279"/>
    </location>
</feature>
<evidence type="ECO:0000259" key="2">
    <source>
        <dbReference type="Pfam" id="PF14111"/>
    </source>
</evidence>
<dbReference type="EMBL" id="SDMP01000012">
    <property type="protein sequence ID" value="RYR24806.1"/>
    <property type="molecule type" value="Genomic_DNA"/>
</dbReference>
<reference evidence="3 4" key="1">
    <citation type="submission" date="2019-01" db="EMBL/GenBank/DDBJ databases">
        <title>Sequencing of cultivated peanut Arachis hypogaea provides insights into genome evolution and oil improvement.</title>
        <authorList>
            <person name="Chen X."/>
        </authorList>
    </citation>
    <scope>NUCLEOTIDE SEQUENCE [LARGE SCALE GENOMIC DNA]</scope>
    <source>
        <strain evidence="4">cv. Fuhuasheng</strain>
        <tissue evidence="3">Leaves</tissue>
    </source>
</reference>
<name>A0A445AEG7_ARAHY</name>
<keyword evidence="4" id="KW-1185">Reference proteome</keyword>
<organism evidence="3 4">
    <name type="scientific">Arachis hypogaea</name>
    <name type="common">Peanut</name>
    <dbReference type="NCBI Taxonomy" id="3818"/>
    <lineage>
        <taxon>Eukaryota</taxon>
        <taxon>Viridiplantae</taxon>
        <taxon>Streptophyta</taxon>
        <taxon>Embryophyta</taxon>
        <taxon>Tracheophyta</taxon>
        <taxon>Spermatophyta</taxon>
        <taxon>Magnoliopsida</taxon>
        <taxon>eudicotyledons</taxon>
        <taxon>Gunneridae</taxon>
        <taxon>Pentapetalae</taxon>
        <taxon>rosids</taxon>
        <taxon>fabids</taxon>
        <taxon>Fabales</taxon>
        <taxon>Fabaceae</taxon>
        <taxon>Papilionoideae</taxon>
        <taxon>50 kb inversion clade</taxon>
        <taxon>dalbergioids sensu lato</taxon>
        <taxon>Dalbergieae</taxon>
        <taxon>Pterocarpus clade</taxon>
        <taxon>Arachis</taxon>
    </lineage>
</organism>
<dbReference type="STRING" id="3818.A0A445AEG7"/>
<feature type="region of interest" description="Disordered" evidence="1">
    <location>
        <begin position="241"/>
        <end position="279"/>
    </location>
</feature>
<sequence>MELADDMVEDGSNPKDRWYKEDNDQQETTKEFDHCPAIPVSKEEFEEWCKPWKKALIVKLLDKRVGLAFMERLKRDWVRKGTINVIDMDRDYFLVHFSDDEDYSHALMEGPWMIAGYYLIVQRWRPFFLTSENVVRKIVVWVHIPNLPIELYNQRFLWRVGSTIVHMLKIDRATSIHSREKFVRICVKIDLTKKLVPRISVLGSELNIEYEGLHQISFSCCKYSHRSESCYDNLETKASTHQANFSDDENSDKRNTINGEGDQNGKNNEGINVRDASTNATSNFGPWMLVKRPIRRKKDISFQKKKKRVLLMSVISWQI</sequence>
<dbReference type="Proteomes" id="UP000289738">
    <property type="component" value="Chromosome B02"/>
</dbReference>
<feature type="domain" description="DUF4283" evidence="2">
    <location>
        <begin position="52"/>
        <end position="128"/>
    </location>
</feature>
<feature type="region of interest" description="Disordered" evidence="1">
    <location>
        <begin position="1"/>
        <end position="31"/>
    </location>
</feature>
<dbReference type="Pfam" id="PF14111">
    <property type="entry name" value="DUF4283"/>
    <property type="match status" value="1"/>
</dbReference>
<dbReference type="PANTHER" id="PTHR31286">
    <property type="entry name" value="GLYCINE-RICH CELL WALL STRUCTURAL PROTEIN 1.8-LIKE"/>
    <property type="match status" value="1"/>
</dbReference>
<feature type="compositionally biased region" description="Basic and acidic residues" evidence="1">
    <location>
        <begin position="12"/>
        <end position="31"/>
    </location>
</feature>